<evidence type="ECO:0000256" key="8">
    <source>
        <dbReference type="ARBA" id="ARBA00022723"/>
    </source>
</evidence>
<keyword evidence="11" id="KW-0408">Iron</keyword>
<dbReference type="CDD" id="cd03431">
    <property type="entry name" value="NUDIX_DNA_Glycosylase_C-MutY"/>
    <property type="match status" value="1"/>
</dbReference>
<reference evidence="17 18" key="1">
    <citation type="submission" date="2018-09" db="EMBL/GenBank/DDBJ databases">
        <authorList>
            <person name="Zhu H."/>
        </authorList>
    </citation>
    <scope>NUCLEOTIDE SEQUENCE [LARGE SCALE GENOMIC DNA]</scope>
    <source>
        <strain evidence="17 18">K1S02-61</strain>
    </source>
</reference>
<organism evidence="17 18">
    <name type="scientific">Massilia cavernae</name>
    <dbReference type="NCBI Taxonomy" id="2320864"/>
    <lineage>
        <taxon>Bacteria</taxon>
        <taxon>Pseudomonadati</taxon>
        <taxon>Pseudomonadota</taxon>
        <taxon>Betaproteobacteria</taxon>
        <taxon>Burkholderiales</taxon>
        <taxon>Oxalobacteraceae</taxon>
        <taxon>Telluria group</taxon>
        <taxon>Massilia</taxon>
    </lineage>
</organism>
<accession>A0A418XQQ4</accession>
<dbReference type="SUPFAM" id="SSF55811">
    <property type="entry name" value="Nudix"/>
    <property type="match status" value="1"/>
</dbReference>
<dbReference type="Pfam" id="PF14815">
    <property type="entry name" value="NUDIX_4"/>
    <property type="match status" value="1"/>
</dbReference>
<dbReference type="GO" id="GO:0006298">
    <property type="term" value="P:mismatch repair"/>
    <property type="evidence" value="ECO:0007669"/>
    <property type="project" value="TreeGrafter"/>
</dbReference>
<evidence type="ECO:0000256" key="15">
    <source>
        <dbReference type="SAM" id="MobiDB-lite"/>
    </source>
</evidence>
<dbReference type="Gene3D" id="3.90.79.10">
    <property type="entry name" value="Nucleoside Triphosphate Pyrophosphohydrolase"/>
    <property type="match status" value="1"/>
</dbReference>
<dbReference type="Gene3D" id="1.10.340.30">
    <property type="entry name" value="Hypothetical protein, domain 2"/>
    <property type="match status" value="1"/>
</dbReference>
<evidence type="ECO:0000313" key="18">
    <source>
        <dbReference type="Proteomes" id="UP000284006"/>
    </source>
</evidence>
<evidence type="ECO:0000256" key="6">
    <source>
        <dbReference type="ARBA" id="ARBA00022023"/>
    </source>
</evidence>
<dbReference type="GO" id="GO:0000701">
    <property type="term" value="F:purine-specific mismatch base pair DNA N-glycosylase activity"/>
    <property type="evidence" value="ECO:0007669"/>
    <property type="project" value="UniProtKB-EC"/>
</dbReference>
<dbReference type="GO" id="GO:0034039">
    <property type="term" value="F:8-oxo-7,8-dihydroguanine DNA N-glycosylase activity"/>
    <property type="evidence" value="ECO:0007669"/>
    <property type="project" value="TreeGrafter"/>
</dbReference>
<evidence type="ECO:0000256" key="5">
    <source>
        <dbReference type="ARBA" id="ARBA00012045"/>
    </source>
</evidence>
<dbReference type="Pfam" id="PF00633">
    <property type="entry name" value="HHH"/>
    <property type="match status" value="1"/>
</dbReference>
<dbReference type="Pfam" id="PF00730">
    <property type="entry name" value="HhH-GPD"/>
    <property type="match status" value="1"/>
</dbReference>
<dbReference type="Proteomes" id="UP000284006">
    <property type="component" value="Unassembled WGS sequence"/>
</dbReference>
<comment type="function">
    <text evidence="3">Adenine glycosylase active on G-A mispairs. MutY also corrects error-prone DNA synthesis past GO lesions which are due to the oxidatively damaged form of guanine: 7,8-dihydro-8-oxoguanine (8-oxo-dGTP).</text>
</comment>
<dbReference type="InterPro" id="IPR023170">
    <property type="entry name" value="HhH_base_excis_C"/>
</dbReference>
<dbReference type="AlphaFoldDB" id="A0A418XQQ4"/>
<evidence type="ECO:0000256" key="14">
    <source>
        <dbReference type="ARBA" id="ARBA00023295"/>
    </source>
</evidence>
<feature type="domain" description="HhH-GPD" evidence="16">
    <location>
        <begin position="128"/>
        <end position="279"/>
    </location>
</feature>
<dbReference type="GO" id="GO:0046872">
    <property type="term" value="F:metal ion binding"/>
    <property type="evidence" value="ECO:0007669"/>
    <property type="project" value="UniProtKB-KW"/>
</dbReference>
<evidence type="ECO:0000256" key="2">
    <source>
        <dbReference type="ARBA" id="ARBA00001966"/>
    </source>
</evidence>
<evidence type="ECO:0000256" key="12">
    <source>
        <dbReference type="ARBA" id="ARBA00023014"/>
    </source>
</evidence>
<comment type="cofactor">
    <cofactor evidence="2">
        <name>[4Fe-4S] cluster</name>
        <dbReference type="ChEBI" id="CHEBI:49883"/>
    </cofactor>
</comment>
<comment type="similarity">
    <text evidence="4">Belongs to the Nth/MutY family.</text>
</comment>
<dbReference type="GO" id="GO:0032357">
    <property type="term" value="F:oxidized purine DNA binding"/>
    <property type="evidence" value="ECO:0007669"/>
    <property type="project" value="TreeGrafter"/>
</dbReference>
<dbReference type="PANTHER" id="PTHR42944">
    <property type="entry name" value="ADENINE DNA GLYCOSYLASE"/>
    <property type="match status" value="1"/>
</dbReference>
<dbReference type="InterPro" id="IPR011257">
    <property type="entry name" value="DNA_glycosylase"/>
</dbReference>
<dbReference type="InterPro" id="IPR003265">
    <property type="entry name" value="HhH-GPD_domain"/>
</dbReference>
<protein>
    <recommendedName>
        <fullName evidence="6">Adenine DNA glycosylase</fullName>
        <ecNumber evidence="5">3.2.2.31</ecNumber>
    </recommendedName>
</protein>
<dbReference type="GO" id="GO:0035485">
    <property type="term" value="F:adenine/guanine mispair binding"/>
    <property type="evidence" value="ECO:0007669"/>
    <property type="project" value="TreeGrafter"/>
</dbReference>
<evidence type="ECO:0000256" key="9">
    <source>
        <dbReference type="ARBA" id="ARBA00022763"/>
    </source>
</evidence>
<keyword evidence="7" id="KW-0004">4Fe-4S</keyword>
<keyword evidence="14" id="KW-0326">Glycosidase</keyword>
<proteinExistence type="inferred from homology"/>
<feature type="region of interest" description="Disordered" evidence="15">
    <location>
        <begin position="1"/>
        <end position="61"/>
    </location>
</feature>
<keyword evidence="13" id="KW-0234">DNA repair</keyword>
<keyword evidence="9" id="KW-0227">DNA damage</keyword>
<dbReference type="InterPro" id="IPR015797">
    <property type="entry name" value="NUDIX_hydrolase-like_dom_sf"/>
</dbReference>
<evidence type="ECO:0000256" key="10">
    <source>
        <dbReference type="ARBA" id="ARBA00022801"/>
    </source>
</evidence>
<dbReference type="GO" id="GO:0051539">
    <property type="term" value="F:4 iron, 4 sulfur cluster binding"/>
    <property type="evidence" value="ECO:0007669"/>
    <property type="project" value="UniProtKB-KW"/>
</dbReference>
<evidence type="ECO:0000256" key="1">
    <source>
        <dbReference type="ARBA" id="ARBA00000843"/>
    </source>
</evidence>
<dbReference type="GO" id="GO:0006284">
    <property type="term" value="P:base-excision repair"/>
    <property type="evidence" value="ECO:0007669"/>
    <property type="project" value="InterPro"/>
</dbReference>
<evidence type="ECO:0000259" key="16">
    <source>
        <dbReference type="SMART" id="SM00478"/>
    </source>
</evidence>
<dbReference type="SUPFAM" id="SSF48150">
    <property type="entry name" value="DNA-glycosylase"/>
    <property type="match status" value="1"/>
</dbReference>
<keyword evidence="12" id="KW-0411">Iron-sulfur</keyword>
<sequence>MAEGDHGAARIADPPAQGSAQASAGVDPAHPRCDRQPGTEDPVVRNHPGRAGNAEVEADPARVRRECRHRVRPPGAGRSCVRRATEFEELADPSFSAAVISWQKTYGRHALPWQNTRDAYRIWLSEIMLQQTQVSAVLGYYARFLERFPSLADLAAAPSEDVMALWSGLGYYTRARNLHACAKRVVDEYGGVFPSDPALLADLPGIGRSTAAAISAFSSGTRAAILDGNVKRVFARTFGIDQFPGIKPVEDALWRRADALLPMEGIESYTQGLMDLGATLCTRSSPDCGRCPLQQRCVAFATGRTAELPVRKPKKAVPEKQAVMIAVVDRGQVLLEQRPDSGIWGGLMSLPELDGHQAFDDDASASIDEVVVAARTFGEVEETEALLPLVHVFTHYKLHISPYRVGVTRRAELVTKYVWWDLARIDDAPLPAPVKKLLAQLATSNLFG</sequence>
<dbReference type="Gene3D" id="1.10.1670.10">
    <property type="entry name" value="Helix-hairpin-Helix base-excision DNA repair enzymes (C-terminal)"/>
    <property type="match status" value="1"/>
</dbReference>
<comment type="catalytic activity">
    <reaction evidence="1">
        <text>Hydrolyzes free adenine bases from 7,8-dihydro-8-oxoguanine:adenine mismatched double-stranded DNA, leaving an apurinic site.</text>
        <dbReference type="EC" id="3.2.2.31"/>
    </reaction>
</comment>
<gene>
    <name evidence="17" type="primary">mutY</name>
    <name evidence="17" type="ORF">D3872_16455</name>
</gene>
<dbReference type="InterPro" id="IPR000445">
    <property type="entry name" value="HhH_motif"/>
</dbReference>
<evidence type="ECO:0000256" key="3">
    <source>
        <dbReference type="ARBA" id="ARBA00002933"/>
    </source>
</evidence>
<dbReference type="InterPro" id="IPR044298">
    <property type="entry name" value="MIG/MutY"/>
</dbReference>
<dbReference type="EC" id="3.2.2.31" evidence="5"/>
<dbReference type="OrthoDB" id="9802365at2"/>
<comment type="caution">
    <text evidence="17">The sequence shown here is derived from an EMBL/GenBank/DDBJ whole genome shotgun (WGS) entry which is preliminary data.</text>
</comment>
<evidence type="ECO:0000256" key="4">
    <source>
        <dbReference type="ARBA" id="ARBA00008343"/>
    </source>
</evidence>
<dbReference type="InterPro" id="IPR005760">
    <property type="entry name" value="A/G_AdeGlyc_MutY"/>
</dbReference>
<dbReference type="CDD" id="cd00056">
    <property type="entry name" value="ENDO3c"/>
    <property type="match status" value="1"/>
</dbReference>
<dbReference type="PANTHER" id="PTHR42944:SF1">
    <property type="entry name" value="ADENINE DNA GLYCOSYLASE"/>
    <property type="match status" value="1"/>
</dbReference>
<dbReference type="EMBL" id="QYUP01000124">
    <property type="protein sequence ID" value="RJG14838.1"/>
    <property type="molecule type" value="Genomic_DNA"/>
</dbReference>
<keyword evidence="8" id="KW-0479">Metal-binding</keyword>
<keyword evidence="10" id="KW-0378">Hydrolase</keyword>
<evidence type="ECO:0000256" key="11">
    <source>
        <dbReference type="ARBA" id="ARBA00023004"/>
    </source>
</evidence>
<evidence type="ECO:0000256" key="13">
    <source>
        <dbReference type="ARBA" id="ARBA00023204"/>
    </source>
</evidence>
<dbReference type="FunFam" id="1.10.340.30:FF:000002">
    <property type="entry name" value="Adenine DNA glycosylase"/>
    <property type="match status" value="1"/>
</dbReference>
<dbReference type="NCBIfam" id="TIGR01084">
    <property type="entry name" value="mutY"/>
    <property type="match status" value="1"/>
</dbReference>
<feature type="compositionally biased region" description="Basic and acidic residues" evidence="15">
    <location>
        <begin position="29"/>
        <end position="44"/>
    </location>
</feature>
<name>A0A418XQQ4_9BURK</name>
<keyword evidence="18" id="KW-1185">Reference proteome</keyword>
<dbReference type="SMART" id="SM00478">
    <property type="entry name" value="ENDO3c"/>
    <property type="match status" value="1"/>
</dbReference>
<dbReference type="InterPro" id="IPR029119">
    <property type="entry name" value="MutY_C"/>
</dbReference>
<evidence type="ECO:0000256" key="7">
    <source>
        <dbReference type="ARBA" id="ARBA00022485"/>
    </source>
</evidence>
<evidence type="ECO:0000313" key="17">
    <source>
        <dbReference type="EMBL" id="RJG14838.1"/>
    </source>
</evidence>